<dbReference type="PROSITE" id="PS00095">
    <property type="entry name" value="C5_MTASE_2"/>
    <property type="match status" value="1"/>
</dbReference>
<dbReference type="PROSITE" id="PS00094">
    <property type="entry name" value="C5_MTASE_1"/>
    <property type="match status" value="1"/>
</dbReference>
<feature type="region of interest" description="Disordered" evidence="9">
    <location>
        <begin position="188"/>
        <end position="299"/>
    </location>
</feature>
<evidence type="ECO:0000313" key="11">
    <source>
        <dbReference type="Proteomes" id="UP000830454"/>
    </source>
</evidence>
<dbReference type="GO" id="GO:0003886">
    <property type="term" value="F:DNA (cytosine-5-)-methyltransferase activity"/>
    <property type="evidence" value="ECO:0007669"/>
    <property type="project" value="UniProtKB-EC"/>
</dbReference>
<dbReference type="Pfam" id="PF00145">
    <property type="entry name" value="DNA_methylase"/>
    <property type="match status" value="1"/>
</dbReference>
<feature type="compositionally biased region" description="Polar residues" evidence="9">
    <location>
        <begin position="217"/>
        <end position="226"/>
    </location>
</feature>
<proteinExistence type="inferred from homology"/>
<reference evidence="10" key="1">
    <citation type="submission" date="2021-12" db="EMBL/GenBank/DDBJ databases">
        <authorList>
            <person name="Cha I.-T."/>
            <person name="Lee K.-E."/>
            <person name="Park S.-J."/>
        </authorList>
    </citation>
    <scope>NUCLEOTIDE SEQUENCE</scope>
    <source>
        <strain evidence="10">YSM-43</strain>
    </source>
</reference>
<gene>
    <name evidence="10" type="primary">dcm</name>
    <name evidence="10" type="ORF">LXD69_10085</name>
</gene>
<dbReference type="Gene3D" id="3.40.50.150">
    <property type="entry name" value="Vaccinia Virus protein VP39"/>
    <property type="match status" value="1"/>
</dbReference>
<accession>A0ABY4HJ64</accession>
<dbReference type="Proteomes" id="UP000830454">
    <property type="component" value="Chromosome"/>
</dbReference>
<dbReference type="PANTHER" id="PTHR46098:SF1">
    <property type="entry name" value="TRNA (CYTOSINE(38)-C(5))-METHYLTRANSFERASE"/>
    <property type="match status" value="1"/>
</dbReference>
<evidence type="ECO:0000256" key="2">
    <source>
        <dbReference type="ARBA" id="ARBA00022679"/>
    </source>
</evidence>
<dbReference type="InterPro" id="IPR050750">
    <property type="entry name" value="C5-MTase"/>
</dbReference>
<dbReference type="RefSeq" id="WP_246915097.1">
    <property type="nucleotide sequence ID" value="NZ_CP090145.1"/>
</dbReference>
<protein>
    <recommendedName>
        <fullName evidence="8">Cytosine-specific methyltransferase</fullName>
        <ecNumber evidence="8">2.1.1.37</ecNumber>
    </recommendedName>
</protein>
<keyword evidence="1 6" id="KW-0489">Methyltransferase</keyword>
<name>A0ABY4HJ64_9FLAO</name>
<evidence type="ECO:0000313" key="10">
    <source>
        <dbReference type="EMBL" id="UOX32401.1"/>
    </source>
</evidence>
<keyword evidence="4" id="KW-0680">Restriction system</keyword>
<feature type="active site" evidence="6">
    <location>
        <position position="93"/>
    </location>
</feature>
<dbReference type="PRINTS" id="PR00105">
    <property type="entry name" value="C5METTRFRASE"/>
</dbReference>
<organism evidence="10 11">
    <name type="scientific">Flavobacterium sediminilitoris</name>
    <dbReference type="NCBI Taxonomy" id="2024526"/>
    <lineage>
        <taxon>Bacteria</taxon>
        <taxon>Pseudomonadati</taxon>
        <taxon>Bacteroidota</taxon>
        <taxon>Flavobacteriia</taxon>
        <taxon>Flavobacteriales</taxon>
        <taxon>Flavobacteriaceae</taxon>
        <taxon>Flavobacterium</taxon>
    </lineage>
</organism>
<dbReference type="EC" id="2.1.1.37" evidence="8"/>
<dbReference type="EMBL" id="CP090145">
    <property type="protein sequence ID" value="UOX32401.1"/>
    <property type="molecule type" value="Genomic_DNA"/>
</dbReference>
<evidence type="ECO:0000256" key="9">
    <source>
        <dbReference type="SAM" id="MobiDB-lite"/>
    </source>
</evidence>
<evidence type="ECO:0000256" key="1">
    <source>
        <dbReference type="ARBA" id="ARBA00022603"/>
    </source>
</evidence>
<dbReference type="InterPro" id="IPR031303">
    <property type="entry name" value="C5_meth_CS"/>
</dbReference>
<dbReference type="PANTHER" id="PTHR46098">
    <property type="entry name" value="TRNA (CYTOSINE(38)-C(5))-METHYLTRANSFERASE"/>
    <property type="match status" value="1"/>
</dbReference>
<keyword evidence="3 6" id="KW-0949">S-adenosyl-L-methionine</keyword>
<feature type="compositionally biased region" description="Basic and acidic residues" evidence="9">
    <location>
        <begin position="200"/>
        <end position="216"/>
    </location>
</feature>
<reference evidence="10" key="2">
    <citation type="submission" date="2022-04" db="EMBL/GenBank/DDBJ databases">
        <title>Complete Genome Sequence of Flavobacterium sediminilitoris YSM-43, Isolated from a Tidal Sediment.</title>
        <authorList>
            <person name="Lee P.A."/>
        </authorList>
    </citation>
    <scope>NUCLEOTIDE SEQUENCE</scope>
    <source>
        <strain evidence="10">YSM-43</strain>
    </source>
</reference>
<sequence length="388" mass="44261">MNDSSNNIFLSDGKNAATSGKLTHGSLFSGIGGFDLAAEWMGWENVFHCEWNEFGQRILKYYWPKAISYEDITKTDFSIHRGKIDILTGGFPCQPYSSAGKRLGKEDDRHLWPEMLRAIREIQPKYIVGENVYGLTNWNGGLVFNEVQVDLENEGYKVQPCILPACAVNAPHRRDRVWFVAYSDKCTAGPPRTSGETESDWGKNNDEQSSRRKQTEQRTGCSNVLRSDTDANHNRTSRTARKNERTSGEKRLQERNEVQQLKKPNTLRPENPELSTNTEHKRQQEQGQPERPLHTKENREWKASWAYDDGRWPTQSPICSGDDGLSNQLDGITFPKWRQESIKAYGNAIVPQVAYQIFKALMITESKAREEKNIITGDMDEPIQKTGT</sequence>
<comment type="catalytic activity">
    <reaction evidence="5 8">
        <text>a 2'-deoxycytidine in DNA + S-adenosyl-L-methionine = a 5-methyl-2'-deoxycytidine in DNA + S-adenosyl-L-homocysteine + H(+)</text>
        <dbReference type="Rhea" id="RHEA:13681"/>
        <dbReference type="Rhea" id="RHEA-COMP:11369"/>
        <dbReference type="Rhea" id="RHEA-COMP:11370"/>
        <dbReference type="ChEBI" id="CHEBI:15378"/>
        <dbReference type="ChEBI" id="CHEBI:57856"/>
        <dbReference type="ChEBI" id="CHEBI:59789"/>
        <dbReference type="ChEBI" id="CHEBI:85452"/>
        <dbReference type="ChEBI" id="CHEBI:85454"/>
        <dbReference type="EC" id="2.1.1.37"/>
    </reaction>
</comment>
<evidence type="ECO:0000256" key="4">
    <source>
        <dbReference type="ARBA" id="ARBA00022747"/>
    </source>
</evidence>
<dbReference type="InterPro" id="IPR018117">
    <property type="entry name" value="C5_DNA_meth_AS"/>
</dbReference>
<evidence type="ECO:0000256" key="8">
    <source>
        <dbReference type="RuleBase" id="RU000417"/>
    </source>
</evidence>
<keyword evidence="11" id="KW-1185">Reference proteome</keyword>
<dbReference type="GO" id="GO:0032259">
    <property type="term" value="P:methylation"/>
    <property type="evidence" value="ECO:0007669"/>
    <property type="project" value="UniProtKB-KW"/>
</dbReference>
<dbReference type="NCBIfam" id="TIGR00675">
    <property type="entry name" value="dcm"/>
    <property type="match status" value="1"/>
</dbReference>
<comment type="similarity">
    <text evidence="6 7">Belongs to the class I-like SAM-binding methyltransferase superfamily. C5-methyltransferase family.</text>
</comment>
<feature type="compositionally biased region" description="Basic and acidic residues" evidence="9">
    <location>
        <begin position="241"/>
        <end position="257"/>
    </location>
</feature>
<evidence type="ECO:0000256" key="7">
    <source>
        <dbReference type="RuleBase" id="RU000416"/>
    </source>
</evidence>
<dbReference type="InterPro" id="IPR001525">
    <property type="entry name" value="C5_MeTfrase"/>
</dbReference>
<evidence type="ECO:0000256" key="6">
    <source>
        <dbReference type="PROSITE-ProRule" id="PRU01016"/>
    </source>
</evidence>
<keyword evidence="2 6" id="KW-0808">Transferase</keyword>
<evidence type="ECO:0000256" key="3">
    <source>
        <dbReference type="ARBA" id="ARBA00022691"/>
    </source>
</evidence>
<dbReference type="SUPFAM" id="SSF53335">
    <property type="entry name" value="S-adenosyl-L-methionine-dependent methyltransferases"/>
    <property type="match status" value="1"/>
</dbReference>
<dbReference type="PROSITE" id="PS51679">
    <property type="entry name" value="SAM_MT_C5"/>
    <property type="match status" value="1"/>
</dbReference>
<evidence type="ECO:0000256" key="5">
    <source>
        <dbReference type="ARBA" id="ARBA00047422"/>
    </source>
</evidence>
<dbReference type="InterPro" id="IPR029063">
    <property type="entry name" value="SAM-dependent_MTases_sf"/>
</dbReference>